<feature type="compositionally biased region" description="Low complexity" evidence="1">
    <location>
        <begin position="21"/>
        <end position="39"/>
    </location>
</feature>
<dbReference type="Proteomes" id="UP000078595">
    <property type="component" value="Chromosome 5"/>
</dbReference>
<feature type="region of interest" description="Disordered" evidence="1">
    <location>
        <begin position="1"/>
        <end position="40"/>
    </location>
</feature>
<gene>
    <name evidence="2" type="ORF">I303_04385</name>
    <name evidence="3" type="ORF">I303_104635</name>
</gene>
<dbReference type="VEuPathDB" id="FungiDB:I303_04385"/>
<dbReference type="EMBL" id="CP144534">
    <property type="protein sequence ID" value="WWC62046.1"/>
    <property type="molecule type" value="Genomic_DNA"/>
</dbReference>
<reference evidence="3" key="3">
    <citation type="submission" date="2024-02" db="EMBL/GenBank/DDBJ databases">
        <title>Comparative genomics of Cryptococcus and Kwoniella reveals pathogenesis evolution and contrasting modes of karyotype evolution via chromosome fusion or intercentromeric recombination.</title>
        <authorList>
            <person name="Coelho M.A."/>
            <person name="David-Palma M."/>
            <person name="Shea T."/>
            <person name="Bowers K."/>
            <person name="McGinley-Smith S."/>
            <person name="Mohammad A.W."/>
            <person name="Gnirke A."/>
            <person name="Yurkov A.M."/>
            <person name="Nowrousian M."/>
            <person name="Sun S."/>
            <person name="Cuomo C.A."/>
            <person name="Heitman J."/>
        </authorList>
    </citation>
    <scope>NUCLEOTIDE SEQUENCE</scope>
    <source>
        <strain evidence="3">CBS 10117</strain>
    </source>
</reference>
<dbReference type="KEGG" id="kdj:28968084"/>
<evidence type="ECO:0000313" key="2">
    <source>
        <dbReference type="EMBL" id="OBR85057.1"/>
    </source>
</evidence>
<reference evidence="2" key="1">
    <citation type="submission" date="2013-07" db="EMBL/GenBank/DDBJ databases">
        <title>The Genome Sequence of Cryptococcus dejecticola CBS10117.</title>
        <authorList>
            <consortium name="The Broad Institute Genome Sequencing Platform"/>
            <person name="Cuomo C."/>
            <person name="Litvintseva A."/>
            <person name="Chen Y."/>
            <person name="Heitman J."/>
            <person name="Sun S."/>
            <person name="Springer D."/>
            <person name="Dromer F."/>
            <person name="Young S.K."/>
            <person name="Zeng Q."/>
            <person name="Gargeya S."/>
            <person name="Fitzgerald M."/>
            <person name="Abouelleil A."/>
            <person name="Alvarado L."/>
            <person name="Berlin A.M."/>
            <person name="Chapman S.B."/>
            <person name="Dewar J."/>
            <person name="Goldberg J."/>
            <person name="Griggs A."/>
            <person name="Gujja S."/>
            <person name="Hansen M."/>
            <person name="Howarth C."/>
            <person name="Imamovic A."/>
            <person name="Larimer J."/>
            <person name="McCowan C."/>
            <person name="Murphy C."/>
            <person name="Pearson M."/>
            <person name="Priest M."/>
            <person name="Roberts A."/>
            <person name="Saif S."/>
            <person name="Shea T."/>
            <person name="Sykes S."/>
            <person name="Wortman J."/>
            <person name="Nusbaum C."/>
            <person name="Birren B."/>
        </authorList>
    </citation>
    <scope>NUCLEOTIDE SEQUENCE [LARGE SCALE GENOMIC DNA]</scope>
    <source>
        <strain evidence="2">CBS 10117</strain>
    </source>
</reference>
<keyword evidence="4" id="KW-1185">Reference proteome</keyword>
<sequence length="326" mass="37414">MMSDEPASHVGTKQVPPRPSTPTRRPSHSPTSPTCPTHSEISLPLLIEPKDLVDPKIDTIITLWRAWPLDWSMVRLGMTIQRLTSALDDHALKPVTDDNIKLYRADQGQASRLMRLMMLESIWKMLIMLDKSNVAKALPFPLVHVREKKDECKVTKIQDDVGVAIRLNGQATQRFEQGQYLKALTIYFQALAVLCPWSCDGSIMTFDQAKASGLADIEQQVLLSIIKAALAWTLLLPINPQIKAMCPIVVDSALQAFEFFPYTTYQGLIELSELQQECMIRWPGHFAPERKRLFEFRRECRDFWKKQQPDDWAHKHCNFKHVCYRS</sequence>
<evidence type="ECO:0000313" key="4">
    <source>
        <dbReference type="Proteomes" id="UP000078595"/>
    </source>
</evidence>
<name>A0A1A6A4S5_9TREE</name>
<dbReference type="AlphaFoldDB" id="A0A1A6A4S5"/>
<accession>A0A1A6A4S5</accession>
<evidence type="ECO:0000313" key="3">
    <source>
        <dbReference type="EMBL" id="WWC62046.1"/>
    </source>
</evidence>
<evidence type="ECO:0000256" key="1">
    <source>
        <dbReference type="SAM" id="MobiDB-lite"/>
    </source>
</evidence>
<reference evidence="3" key="2">
    <citation type="submission" date="2013-07" db="EMBL/GenBank/DDBJ databases">
        <authorList>
            <consortium name="The Broad Institute Genome Sequencing Platform"/>
            <person name="Cuomo C."/>
            <person name="Litvintseva A."/>
            <person name="Chen Y."/>
            <person name="Heitman J."/>
            <person name="Sun S."/>
            <person name="Springer D."/>
            <person name="Dromer F."/>
            <person name="Young S.K."/>
            <person name="Zeng Q."/>
            <person name="Gargeya S."/>
            <person name="Fitzgerald M."/>
            <person name="Abouelleil A."/>
            <person name="Alvarado L."/>
            <person name="Berlin A.M."/>
            <person name="Chapman S.B."/>
            <person name="Dewar J."/>
            <person name="Goldberg J."/>
            <person name="Griggs A."/>
            <person name="Gujja S."/>
            <person name="Hansen M."/>
            <person name="Howarth C."/>
            <person name="Imamovic A."/>
            <person name="Larimer J."/>
            <person name="McCowan C."/>
            <person name="Murphy C."/>
            <person name="Pearson M."/>
            <person name="Priest M."/>
            <person name="Roberts A."/>
            <person name="Saif S."/>
            <person name="Shea T."/>
            <person name="Sykes S."/>
            <person name="Wortman J."/>
            <person name="Nusbaum C."/>
            <person name="Birren B."/>
        </authorList>
    </citation>
    <scope>NUCLEOTIDE SEQUENCE</scope>
    <source>
        <strain evidence="3">CBS 10117</strain>
    </source>
</reference>
<dbReference type="EMBL" id="KI894031">
    <property type="protein sequence ID" value="OBR85057.1"/>
    <property type="molecule type" value="Genomic_DNA"/>
</dbReference>
<dbReference type="GeneID" id="28968084"/>
<protein>
    <submittedName>
        <fullName evidence="2">Uncharacterized protein</fullName>
    </submittedName>
</protein>
<proteinExistence type="predicted"/>
<dbReference type="RefSeq" id="XP_018262899.1">
    <property type="nucleotide sequence ID" value="XM_018407688.1"/>
</dbReference>
<organism evidence="2">
    <name type="scientific">Kwoniella dejecticola CBS 10117</name>
    <dbReference type="NCBI Taxonomy" id="1296121"/>
    <lineage>
        <taxon>Eukaryota</taxon>
        <taxon>Fungi</taxon>
        <taxon>Dikarya</taxon>
        <taxon>Basidiomycota</taxon>
        <taxon>Agaricomycotina</taxon>
        <taxon>Tremellomycetes</taxon>
        <taxon>Tremellales</taxon>
        <taxon>Cryptococcaceae</taxon>
        <taxon>Kwoniella</taxon>
    </lineage>
</organism>
<dbReference type="OrthoDB" id="2564150at2759"/>